<protein>
    <submittedName>
        <fullName evidence="8">NAD-dependent malic enzyme</fullName>
        <ecNumber evidence="8">1.1.1.38</ecNumber>
    </submittedName>
</protein>
<reference evidence="9" key="1">
    <citation type="submission" date="2023-07" db="EMBL/GenBank/DDBJ databases">
        <title>30 novel species of actinomycetes from the DSMZ collection.</title>
        <authorList>
            <person name="Nouioui I."/>
        </authorList>
    </citation>
    <scope>NUCLEOTIDE SEQUENCE [LARGE SCALE GENOMIC DNA]</scope>
    <source>
        <strain evidence="9">DSM 45834</strain>
    </source>
</reference>
<accession>A0ABU2N649</accession>
<dbReference type="Gene3D" id="3.40.50.10380">
    <property type="entry name" value="Malic enzyme, N-terminal domain"/>
    <property type="match status" value="1"/>
</dbReference>
<dbReference type="InterPro" id="IPR001891">
    <property type="entry name" value="Malic_OxRdtase"/>
</dbReference>
<dbReference type="EMBL" id="JAVREJ010000003">
    <property type="protein sequence ID" value="MDT0349240.1"/>
    <property type="molecule type" value="Genomic_DNA"/>
</dbReference>
<feature type="domain" description="Malic enzyme N-terminal" evidence="7">
    <location>
        <begin position="88"/>
        <end position="270"/>
    </location>
</feature>
<dbReference type="NCBIfam" id="NF010052">
    <property type="entry name" value="PRK13529.1"/>
    <property type="match status" value="1"/>
</dbReference>
<dbReference type="EC" id="1.1.1.38" evidence="8"/>
<dbReference type="Proteomes" id="UP001183202">
    <property type="component" value="Unassembled WGS sequence"/>
</dbReference>
<keyword evidence="9" id="KW-1185">Reference proteome</keyword>
<evidence type="ECO:0000256" key="2">
    <source>
        <dbReference type="ARBA" id="ARBA00008785"/>
    </source>
</evidence>
<dbReference type="InterPro" id="IPR012302">
    <property type="entry name" value="Malic_NAD-bd"/>
</dbReference>
<name>A0ABU2N649_9PSEU</name>
<evidence type="ECO:0000313" key="9">
    <source>
        <dbReference type="Proteomes" id="UP001183202"/>
    </source>
</evidence>
<dbReference type="PROSITE" id="PS00331">
    <property type="entry name" value="MALIC_ENZYMES"/>
    <property type="match status" value="1"/>
</dbReference>
<evidence type="ECO:0000259" key="6">
    <source>
        <dbReference type="SMART" id="SM00919"/>
    </source>
</evidence>
<dbReference type="SMART" id="SM01274">
    <property type="entry name" value="malic"/>
    <property type="match status" value="1"/>
</dbReference>
<feature type="domain" description="Malic enzyme NAD-binding" evidence="6">
    <location>
        <begin position="280"/>
        <end position="539"/>
    </location>
</feature>
<comment type="cofactor">
    <cofactor evidence="1">
        <name>Mn(2+)</name>
        <dbReference type="ChEBI" id="CHEBI:29035"/>
    </cofactor>
</comment>
<dbReference type="PRINTS" id="PR00072">
    <property type="entry name" value="MALOXRDTASE"/>
</dbReference>
<keyword evidence="4" id="KW-0520">NAD</keyword>
<proteinExistence type="inferred from homology"/>
<dbReference type="SUPFAM" id="SSF51735">
    <property type="entry name" value="NAD(P)-binding Rossmann-fold domains"/>
    <property type="match status" value="1"/>
</dbReference>
<dbReference type="InterPro" id="IPR046346">
    <property type="entry name" value="Aminoacid_DH-like_N_sf"/>
</dbReference>
<dbReference type="SUPFAM" id="SSF53223">
    <property type="entry name" value="Aminoacid dehydrogenase-like, N-terminal domain"/>
    <property type="match status" value="1"/>
</dbReference>
<dbReference type="RefSeq" id="WP_311555226.1">
    <property type="nucleotide sequence ID" value="NZ_JAVREJ010000003.1"/>
</dbReference>
<evidence type="ECO:0000313" key="8">
    <source>
        <dbReference type="EMBL" id="MDT0349240.1"/>
    </source>
</evidence>
<dbReference type="GO" id="GO:0016491">
    <property type="term" value="F:oxidoreductase activity"/>
    <property type="evidence" value="ECO:0007669"/>
    <property type="project" value="UniProtKB-KW"/>
</dbReference>
<dbReference type="PANTHER" id="PTHR23406:SF34">
    <property type="entry name" value="NAD-DEPENDENT MALIC ENZYME, MITOCHONDRIAL"/>
    <property type="match status" value="1"/>
</dbReference>
<dbReference type="InterPro" id="IPR012301">
    <property type="entry name" value="Malic_N_dom"/>
</dbReference>
<dbReference type="SMART" id="SM00919">
    <property type="entry name" value="Malic_M"/>
    <property type="match status" value="1"/>
</dbReference>
<comment type="caution">
    <text evidence="8">The sequence shown here is derived from an EMBL/GenBank/DDBJ whole genome shotgun (WGS) entry which is preliminary data.</text>
</comment>
<keyword evidence="3 5" id="KW-0479">Metal-binding</keyword>
<dbReference type="InterPro" id="IPR036291">
    <property type="entry name" value="NAD(P)-bd_dom_sf"/>
</dbReference>
<evidence type="ECO:0000256" key="3">
    <source>
        <dbReference type="ARBA" id="ARBA00022723"/>
    </source>
</evidence>
<keyword evidence="8" id="KW-0560">Oxidoreductase</keyword>
<organism evidence="8 9">
    <name type="scientific">Pseudonocardia charpentierae</name>
    <dbReference type="NCBI Taxonomy" id="3075545"/>
    <lineage>
        <taxon>Bacteria</taxon>
        <taxon>Bacillati</taxon>
        <taxon>Actinomycetota</taxon>
        <taxon>Actinomycetes</taxon>
        <taxon>Pseudonocardiales</taxon>
        <taxon>Pseudonocardiaceae</taxon>
        <taxon>Pseudonocardia</taxon>
    </lineage>
</organism>
<sequence>MYEGAYELDRSADGGYTARISARGTSVLASPMINRGTAFTARERQELGLTGLLPSGVSTLDGQLRRTYAQYSRQAGDLAKWVYLANLRSRNEVLFYRLLSEHIEEMLPIVYTPTVGLAIERFSSEFRRPRGVYLSVDHPEDVETALRNTGLGAEDVDLLVATDSEGILGIGDQGVGGIEISVGKLAVYTAAAGIHPSRVIPVVLDMGTDNLALLNDEMYLGERHARIRDERYDQLIDTYVTACTKLFPNAMLHWEDFGASNARRILDRYATQVCTFNDDMQGTAAVVLAAAFSAVRAAGGRMRDQRVVIHGAGTAGLGIADMMRDVMIREGLSHEEATRRFWALGSRGLLVDDNPRLRDFQVPYAHPAAEVAGWSADGRGIGIAEVVAKVRPTMLIGTSTQAGAFTESLVRDMAAHTDRPIIMPLSNPTSKAEAMPADVLAWTGGRALVATGSPFAPVELDGVTYRIAQANNALVFPGLGLGVTVARASRITDRMIAAAADAVARLSDATRPGAPLLPPVSDLRPVSAAVAIAVAEAAVAEGLAQVPVEHPIQQVHEAMWRPDYPRVETKPL</sequence>
<dbReference type="PIRSF" id="PIRSF000106">
    <property type="entry name" value="ME"/>
    <property type="match status" value="1"/>
</dbReference>
<dbReference type="InterPro" id="IPR015884">
    <property type="entry name" value="Malic_enzyme_CS"/>
</dbReference>
<comment type="similarity">
    <text evidence="2 5">Belongs to the malic enzymes family.</text>
</comment>
<dbReference type="PANTHER" id="PTHR23406">
    <property type="entry name" value="MALIC ENZYME-RELATED"/>
    <property type="match status" value="1"/>
</dbReference>
<evidence type="ECO:0000259" key="7">
    <source>
        <dbReference type="SMART" id="SM01274"/>
    </source>
</evidence>
<evidence type="ECO:0000256" key="5">
    <source>
        <dbReference type="RuleBase" id="RU003427"/>
    </source>
</evidence>
<gene>
    <name evidence="8" type="ORF">RM445_06845</name>
</gene>
<evidence type="ECO:0000256" key="1">
    <source>
        <dbReference type="ARBA" id="ARBA00001936"/>
    </source>
</evidence>
<evidence type="ECO:0000256" key="4">
    <source>
        <dbReference type="ARBA" id="ARBA00023027"/>
    </source>
</evidence>
<dbReference type="Pfam" id="PF00390">
    <property type="entry name" value="malic"/>
    <property type="match status" value="1"/>
</dbReference>
<dbReference type="Gene3D" id="3.40.50.720">
    <property type="entry name" value="NAD(P)-binding Rossmann-like Domain"/>
    <property type="match status" value="1"/>
</dbReference>
<dbReference type="InterPro" id="IPR037062">
    <property type="entry name" value="Malic_N_dom_sf"/>
</dbReference>
<dbReference type="Pfam" id="PF03949">
    <property type="entry name" value="Malic_M"/>
    <property type="match status" value="1"/>
</dbReference>